<dbReference type="CDD" id="cd00143">
    <property type="entry name" value="PP2Cc"/>
    <property type="match status" value="1"/>
</dbReference>
<protein>
    <submittedName>
        <fullName evidence="2">Protein serine/threonine phosphatase 2C</fullName>
    </submittedName>
</protein>
<keyword evidence="3" id="KW-1185">Reference proteome</keyword>
<dbReference type="Proteomes" id="UP000759537">
    <property type="component" value="Unassembled WGS sequence"/>
</dbReference>
<feature type="domain" description="PPM-type phosphatase" evidence="1">
    <location>
        <begin position="75"/>
        <end position="418"/>
    </location>
</feature>
<reference evidence="2" key="2">
    <citation type="journal article" date="2020" name="Nat. Commun.">
        <title>Large-scale genome sequencing of mycorrhizal fungi provides insights into the early evolution of symbiotic traits.</title>
        <authorList>
            <person name="Miyauchi S."/>
            <person name="Kiss E."/>
            <person name="Kuo A."/>
            <person name="Drula E."/>
            <person name="Kohler A."/>
            <person name="Sanchez-Garcia M."/>
            <person name="Morin E."/>
            <person name="Andreopoulos B."/>
            <person name="Barry K.W."/>
            <person name="Bonito G."/>
            <person name="Buee M."/>
            <person name="Carver A."/>
            <person name="Chen C."/>
            <person name="Cichocki N."/>
            <person name="Clum A."/>
            <person name="Culley D."/>
            <person name="Crous P.W."/>
            <person name="Fauchery L."/>
            <person name="Girlanda M."/>
            <person name="Hayes R.D."/>
            <person name="Keri Z."/>
            <person name="LaButti K."/>
            <person name="Lipzen A."/>
            <person name="Lombard V."/>
            <person name="Magnuson J."/>
            <person name="Maillard F."/>
            <person name="Murat C."/>
            <person name="Nolan M."/>
            <person name="Ohm R.A."/>
            <person name="Pangilinan J."/>
            <person name="Pereira M.F."/>
            <person name="Perotto S."/>
            <person name="Peter M."/>
            <person name="Pfister S."/>
            <person name="Riley R."/>
            <person name="Sitrit Y."/>
            <person name="Stielow J.B."/>
            <person name="Szollosi G."/>
            <person name="Zifcakova L."/>
            <person name="Stursova M."/>
            <person name="Spatafora J.W."/>
            <person name="Tedersoo L."/>
            <person name="Vaario L.M."/>
            <person name="Yamada A."/>
            <person name="Yan M."/>
            <person name="Wang P."/>
            <person name="Xu J."/>
            <person name="Bruns T."/>
            <person name="Baldrian P."/>
            <person name="Vilgalys R."/>
            <person name="Dunand C."/>
            <person name="Henrissat B."/>
            <person name="Grigoriev I.V."/>
            <person name="Hibbett D."/>
            <person name="Nagy L.G."/>
            <person name="Martin F.M."/>
        </authorList>
    </citation>
    <scope>NUCLEOTIDE SEQUENCE</scope>
    <source>
        <strain evidence="2">Prilba</strain>
    </source>
</reference>
<dbReference type="EMBL" id="WHVB01000005">
    <property type="protein sequence ID" value="KAF8482702.1"/>
    <property type="molecule type" value="Genomic_DNA"/>
</dbReference>
<evidence type="ECO:0000313" key="3">
    <source>
        <dbReference type="Proteomes" id="UP000759537"/>
    </source>
</evidence>
<proteinExistence type="predicted"/>
<dbReference type="Pfam" id="PF00481">
    <property type="entry name" value="PP2C"/>
    <property type="match status" value="1"/>
</dbReference>
<dbReference type="SUPFAM" id="SSF81606">
    <property type="entry name" value="PP2C-like"/>
    <property type="match status" value="1"/>
</dbReference>
<dbReference type="InterPro" id="IPR015655">
    <property type="entry name" value="PP2C"/>
</dbReference>
<evidence type="ECO:0000313" key="2">
    <source>
        <dbReference type="EMBL" id="KAF8482702.1"/>
    </source>
</evidence>
<organism evidence="2 3">
    <name type="scientific">Russula ochroleuca</name>
    <dbReference type="NCBI Taxonomy" id="152965"/>
    <lineage>
        <taxon>Eukaryota</taxon>
        <taxon>Fungi</taxon>
        <taxon>Dikarya</taxon>
        <taxon>Basidiomycota</taxon>
        <taxon>Agaricomycotina</taxon>
        <taxon>Agaricomycetes</taxon>
        <taxon>Russulales</taxon>
        <taxon>Russulaceae</taxon>
        <taxon>Russula</taxon>
    </lineage>
</organism>
<sequence length="418" mass="46332">MGLGGPELWTYRILQEPGLSTELQRLANPLSLGGIDAVDFQPCQLHEFRTQDRKCIEHWQMPSGGTWVFTAIFDGQYIWSALGLNLEVYIGHAGHATVEHASRTLPSMIKQALESLIRSFRGHGFSAAVSGILSDCITRFDHSITTDFTRMFPGGPAGLQGMSSTQIRHLFQDRMSGPGPQNLTAVTRCLQGSTVIVTLTDPSKLNLWIANLGDSQAVLGSRTLAGDWSAAFVSAPHDGNNPSEVLRIQNQHPGEPECMEDNRVVGFLGPTRSLGDTWLKLSSIFSQRVLLNFRREWNVQRPETYVARVKSPPYVSSVPDVHHIPLPRGFPGQQRDFFLLSCSDGLADLYGGLTRQDMIHRWVTVVGRTIESRTRGNLALSLLRNGLGGDDVCLVSQKLTVEMEEKWMDDVTIIVQRL</sequence>
<dbReference type="GO" id="GO:0004722">
    <property type="term" value="F:protein serine/threonine phosphatase activity"/>
    <property type="evidence" value="ECO:0007669"/>
    <property type="project" value="InterPro"/>
</dbReference>
<dbReference type="Gene3D" id="3.60.40.10">
    <property type="entry name" value="PPM-type phosphatase domain"/>
    <property type="match status" value="1"/>
</dbReference>
<dbReference type="PANTHER" id="PTHR13832:SF792">
    <property type="entry name" value="GM14286P"/>
    <property type="match status" value="1"/>
</dbReference>
<comment type="caution">
    <text evidence="2">The sequence shown here is derived from an EMBL/GenBank/DDBJ whole genome shotgun (WGS) entry which is preliminary data.</text>
</comment>
<reference evidence="2" key="1">
    <citation type="submission" date="2019-10" db="EMBL/GenBank/DDBJ databases">
        <authorList>
            <consortium name="DOE Joint Genome Institute"/>
            <person name="Kuo A."/>
            <person name="Miyauchi S."/>
            <person name="Kiss E."/>
            <person name="Drula E."/>
            <person name="Kohler A."/>
            <person name="Sanchez-Garcia M."/>
            <person name="Andreopoulos B."/>
            <person name="Barry K.W."/>
            <person name="Bonito G."/>
            <person name="Buee M."/>
            <person name="Carver A."/>
            <person name="Chen C."/>
            <person name="Cichocki N."/>
            <person name="Clum A."/>
            <person name="Culley D."/>
            <person name="Crous P.W."/>
            <person name="Fauchery L."/>
            <person name="Girlanda M."/>
            <person name="Hayes R."/>
            <person name="Keri Z."/>
            <person name="LaButti K."/>
            <person name="Lipzen A."/>
            <person name="Lombard V."/>
            <person name="Magnuson J."/>
            <person name="Maillard F."/>
            <person name="Morin E."/>
            <person name="Murat C."/>
            <person name="Nolan M."/>
            <person name="Ohm R."/>
            <person name="Pangilinan J."/>
            <person name="Pereira M."/>
            <person name="Perotto S."/>
            <person name="Peter M."/>
            <person name="Riley R."/>
            <person name="Sitrit Y."/>
            <person name="Stielow B."/>
            <person name="Szollosi G."/>
            <person name="Zifcakova L."/>
            <person name="Stursova M."/>
            <person name="Spatafora J.W."/>
            <person name="Tedersoo L."/>
            <person name="Vaario L.-M."/>
            <person name="Yamada A."/>
            <person name="Yan M."/>
            <person name="Wang P."/>
            <person name="Xu J."/>
            <person name="Bruns T."/>
            <person name="Baldrian P."/>
            <person name="Vilgalys R."/>
            <person name="Henrissat B."/>
            <person name="Grigoriev I.V."/>
            <person name="Hibbett D."/>
            <person name="Nagy L.G."/>
            <person name="Martin F.M."/>
        </authorList>
    </citation>
    <scope>NUCLEOTIDE SEQUENCE</scope>
    <source>
        <strain evidence="2">Prilba</strain>
    </source>
</reference>
<dbReference type="InterPro" id="IPR001932">
    <property type="entry name" value="PPM-type_phosphatase-like_dom"/>
</dbReference>
<dbReference type="OrthoDB" id="420076at2759"/>
<dbReference type="PANTHER" id="PTHR13832">
    <property type="entry name" value="PROTEIN PHOSPHATASE 2C"/>
    <property type="match status" value="1"/>
</dbReference>
<evidence type="ECO:0000259" key="1">
    <source>
        <dbReference type="PROSITE" id="PS51746"/>
    </source>
</evidence>
<dbReference type="PROSITE" id="PS51746">
    <property type="entry name" value="PPM_2"/>
    <property type="match status" value="1"/>
</dbReference>
<accession>A0A9P5MZW1</accession>
<dbReference type="AlphaFoldDB" id="A0A9P5MZW1"/>
<dbReference type="SMART" id="SM00332">
    <property type="entry name" value="PP2Cc"/>
    <property type="match status" value="1"/>
</dbReference>
<name>A0A9P5MZW1_9AGAM</name>
<gene>
    <name evidence="2" type="ORF">DFH94DRAFT_729023</name>
</gene>
<dbReference type="InterPro" id="IPR036457">
    <property type="entry name" value="PPM-type-like_dom_sf"/>
</dbReference>